<reference evidence="5" key="3">
    <citation type="submission" date="2020-12" db="UniProtKB">
        <authorList>
            <consortium name="EnsemblPlants"/>
        </authorList>
    </citation>
    <scope>IDENTIFICATION</scope>
</reference>
<dbReference type="SUPFAM" id="SSF47473">
    <property type="entry name" value="EF-hand"/>
    <property type="match status" value="1"/>
</dbReference>
<dbReference type="PROSITE" id="PS50222">
    <property type="entry name" value="EF_HAND_2"/>
    <property type="match status" value="1"/>
</dbReference>
<feature type="compositionally biased region" description="Polar residues" evidence="3">
    <location>
        <begin position="111"/>
        <end position="120"/>
    </location>
</feature>
<dbReference type="Proteomes" id="UP000006727">
    <property type="component" value="Chromosome 23"/>
</dbReference>
<dbReference type="Pfam" id="PF10211">
    <property type="entry name" value="Ax_dynein_light"/>
    <property type="match status" value="1"/>
</dbReference>
<feature type="region of interest" description="Disordered" evidence="3">
    <location>
        <begin position="97"/>
        <end position="124"/>
    </location>
</feature>
<dbReference type="InterPro" id="IPR002048">
    <property type="entry name" value="EF_hand_dom"/>
</dbReference>
<feature type="compositionally biased region" description="Basic and acidic residues" evidence="3">
    <location>
        <begin position="228"/>
        <end position="243"/>
    </location>
</feature>
<dbReference type="PANTHER" id="PTHR34894">
    <property type="entry name" value="SAM-DEPENDENT METHYLTRANSFERASE RSMI, CONSERVED SITE"/>
    <property type="match status" value="1"/>
</dbReference>
<feature type="compositionally biased region" description="Basic and acidic residues" evidence="3">
    <location>
        <begin position="1304"/>
        <end position="1321"/>
    </location>
</feature>
<dbReference type="GO" id="GO:0005509">
    <property type="term" value="F:calcium ion binding"/>
    <property type="evidence" value="ECO:0007669"/>
    <property type="project" value="InterPro"/>
</dbReference>
<keyword evidence="2" id="KW-0175">Coiled coil</keyword>
<dbReference type="EMBL" id="ABEU02000023">
    <property type="status" value="NOT_ANNOTATED_CDS"/>
    <property type="molecule type" value="Genomic_DNA"/>
</dbReference>
<organism evidence="5 6">
    <name type="scientific">Physcomitrium patens</name>
    <name type="common">Spreading-leaved earth moss</name>
    <name type="synonym">Physcomitrella patens</name>
    <dbReference type="NCBI Taxonomy" id="3218"/>
    <lineage>
        <taxon>Eukaryota</taxon>
        <taxon>Viridiplantae</taxon>
        <taxon>Streptophyta</taxon>
        <taxon>Embryophyta</taxon>
        <taxon>Bryophyta</taxon>
        <taxon>Bryophytina</taxon>
        <taxon>Bryopsida</taxon>
        <taxon>Funariidae</taxon>
        <taxon>Funariales</taxon>
        <taxon>Funariaceae</taxon>
        <taxon>Physcomitrium</taxon>
    </lineage>
</organism>
<dbReference type="InterPro" id="IPR011992">
    <property type="entry name" value="EF-hand-dom_pair"/>
</dbReference>
<dbReference type="InterPro" id="IPR018247">
    <property type="entry name" value="EF_Hand_1_Ca_BS"/>
</dbReference>
<reference evidence="5 6" key="2">
    <citation type="journal article" date="2018" name="Plant J.">
        <title>The Physcomitrella patens chromosome-scale assembly reveals moss genome structure and evolution.</title>
        <authorList>
            <person name="Lang D."/>
            <person name="Ullrich K.K."/>
            <person name="Murat F."/>
            <person name="Fuchs J."/>
            <person name="Jenkins J."/>
            <person name="Haas F.B."/>
            <person name="Piednoel M."/>
            <person name="Gundlach H."/>
            <person name="Van Bel M."/>
            <person name="Meyberg R."/>
            <person name="Vives C."/>
            <person name="Morata J."/>
            <person name="Symeonidi A."/>
            <person name="Hiss M."/>
            <person name="Muchero W."/>
            <person name="Kamisugi Y."/>
            <person name="Saleh O."/>
            <person name="Blanc G."/>
            <person name="Decker E.L."/>
            <person name="van Gessel N."/>
            <person name="Grimwood J."/>
            <person name="Hayes R.D."/>
            <person name="Graham S.W."/>
            <person name="Gunter L.E."/>
            <person name="McDaniel S.F."/>
            <person name="Hoernstein S.N.W."/>
            <person name="Larsson A."/>
            <person name="Li F.W."/>
            <person name="Perroud P.F."/>
            <person name="Phillips J."/>
            <person name="Ranjan P."/>
            <person name="Rokshar D.S."/>
            <person name="Rothfels C.J."/>
            <person name="Schneider L."/>
            <person name="Shu S."/>
            <person name="Stevenson D.W."/>
            <person name="Thummler F."/>
            <person name="Tillich M."/>
            <person name="Villarreal Aguilar J.C."/>
            <person name="Widiez T."/>
            <person name="Wong G.K."/>
            <person name="Wymore A."/>
            <person name="Zhang Y."/>
            <person name="Zimmer A.D."/>
            <person name="Quatrano R.S."/>
            <person name="Mayer K.F.X."/>
            <person name="Goodstein D."/>
            <person name="Casacuberta J.M."/>
            <person name="Vandepoele K."/>
            <person name="Reski R."/>
            <person name="Cuming A.C."/>
            <person name="Tuskan G.A."/>
            <person name="Maumus F."/>
            <person name="Salse J."/>
            <person name="Schmutz J."/>
            <person name="Rensing S.A."/>
        </authorList>
    </citation>
    <scope>NUCLEOTIDE SEQUENCE [LARGE SCALE GENOMIC DNA]</scope>
    <source>
        <strain evidence="5 6">cv. Gransden 2004</strain>
    </source>
</reference>
<feature type="region of interest" description="Disordered" evidence="3">
    <location>
        <begin position="657"/>
        <end position="685"/>
    </location>
</feature>
<keyword evidence="1" id="KW-0106">Calcium</keyword>
<proteinExistence type="predicted"/>
<evidence type="ECO:0000259" key="4">
    <source>
        <dbReference type="PROSITE" id="PS50222"/>
    </source>
</evidence>
<evidence type="ECO:0000313" key="6">
    <source>
        <dbReference type="Proteomes" id="UP000006727"/>
    </source>
</evidence>
<dbReference type="EnsemblPlants" id="Pp3c23_2240V3.3">
    <property type="protein sequence ID" value="Pp3c23_2240V3.3"/>
    <property type="gene ID" value="Pp3c23_2240"/>
</dbReference>
<feature type="region of interest" description="Disordered" evidence="3">
    <location>
        <begin position="622"/>
        <end position="642"/>
    </location>
</feature>
<feature type="domain" description="EF-hand" evidence="4">
    <location>
        <begin position="1159"/>
        <end position="1194"/>
    </location>
</feature>
<accession>A0A7I4FGG8</accession>
<name>A0A7I4FGG8_PHYPA</name>
<dbReference type="InterPro" id="IPR019347">
    <property type="entry name" value="Axonemal_dynein_light_chain"/>
</dbReference>
<dbReference type="PROSITE" id="PS00018">
    <property type="entry name" value="EF_HAND_1"/>
    <property type="match status" value="1"/>
</dbReference>
<evidence type="ECO:0000256" key="2">
    <source>
        <dbReference type="ARBA" id="ARBA00023054"/>
    </source>
</evidence>
<feature type="region of interest" description="Disordered" evidence="3">
    <location>
        <begin position="1302"/>
        <end position="1321"/>
    </location>
</feature>
<reference evidence="5 6" key="1">
    <citation type="journal article" date="2008" name="Science">
        <title>The Physcomitrella genome reveals evolutionary insights into the conquest of land by plants.</title>
        <authorList>
            <person name="Rensing S."/>
            <person name="Lang D."/>
            <person name="Zimmer A."/>
            <person name="Terry A."/>
            <person name="Salamov A."/>
            <person name="Shapiro H."/>
            <person name="Nishiyama T."/>
            <person name="Perroud P.-F."/>
            <person name="Lindquist E."/>
            <person name="Kamisugi Y."/>
            <person name="Tanahashi T."/>
            <person name="Sakakibara K."/>
            <person name="Fujita T."/>
            <person name="Oishi K."/>
            <person name="Shin-I T."/>
            <person name="Kuroki Y."/>
            <person name="Toyoda A."/>
            <person name="Suzuki Y."/>
            <person name="Hashimoto A."/>
            <person name="Yamaguchi K."/>
            <person name="Sugano A."/>
            <person name="Kohara Y."/>
            <person name="Fujiyama A."/>
            <person name="Anterola A."/>
            <person name="Aoki S."/>
            <person name="Ashton N."/>
            <person name="Barbazuk W.B."/>
            <person name="Barker E."/>
            <person name="Bennetzen J."/>
            <person name="Bezanilla M."/>
            <person name="Blankenship R."/>
            <person name="Cho S.H."/>
            <person name="Dutcher S."/>
            <person name="Estelle M."/>
            <person name="Fawcett J.A."/>
            <person name="Gundlach H."/>
            <person name="Hanada K."/>
            <person name="Heyl A."/>
            <person name="Hicks K.A."/>
            <person name="Hugh J."/>
            <person name="Lohr M."/>
            <person name="Mayer K."/>
            <person name="Melkozernov A."/>
            <person name="Murata T."/>
            <person name="Nelson D."/>
            <person name="Pils B."/>
            <person name="Prigge M."/>
            <person name="Reiss B."/>
            <person name="Renner T."/>
            <person name="Rombauts S."/>
            <person name="Rushton P."/>
            <person name="Sanderfoot A."/>
            <person name="Schween G."/>
            <person name="Shiu S.-H."/>
            <person name="Stueber K."/>
            <person name="Theodoulou F.L."/>
            <person name="Tu H."/>
            <person name="Van de Peer Y."/>
            <person name="Verrier P.J."/>
            <person name="Waters E."/>
            <person name="Wood A."/>
            <person name="Yang L."/>
            <person name="Cove D."/>
            <person name="Cuming A."/>
            <person name="Hasebe M."/>
            <person name="Lucas S."/>
            <person name="Mishler D.B."/>
            <person name="Reski R."/>
            <person name="Grigoriev I."/>
            <person name="Quatrano R.S."/>
            <person name="Boore J.L."/>
        </authorList>
    </citation>
    <scope>NUCLEOTIDE SEQUENCE [LARGE SCALE GENOMIC DNA]</scope>
    <source>
        <strain evidence="5 6">cv. Gransden 2004</strain>
    </source>
</reference>
<sequence>MEIEMLNQKQNNANGGISPLTIPKLALNTRFSDQVASPVEFRSKIQDRSLTNIINNSLAVNLPTAAQLFPQRRRSSAISGSANLMAGRAYKLVPEIGKKGRRESRFRQQPAKRSSSQQELQRGHGDNLLVSQKLDWIDLQMRSSEYLKNLRGFPRLSITTEEPLHMGRPQLGHKKRSTLVVDEGMGEAAVSFNRSTNMTNRLTFKRQVREGSVSRSSFTKPLVSTTATEERKRRGTAVEDRRAHQGSVVEVPLDPKHWLLQSLRLQDYELQELFDQMEDVTEMIPYDTAGVRNQLKELDGRKSEMPPDVKMLRKDQTLLDKVKNLITRYIEVQGKKRQDVEPPEADDEFREKTPALFEGFERNQEGNLLPVFTKGTSLCSLCGQARTKKLTRDSELSASPLLEPQSLMHALPSFIPIEDYVIYQSIVQPGKREDVILLGEWLQHSVLDKKCHDTDGHIADIEVSFQLHSISFLEIVRQVSLECKERGDMLLHLWRQVIRIFNQVMASTEPKLTSLSAELVRSREIMALSKDKLSDLTGDLKACTLKFKTVSEALKQKNLQFVRLQRCRLCLAENLSPRAREKFVRRATMKHFASSGGSMIPQEETKSVGEIFQESLASHQAAASSVEGGQAEGGGNSVPSEPVVVEGGKEEVGIKESAAASTEGIVNDSNEQGAAPGRAEEQATVAASPGDIITISPTFRIFKRVSEGFTHDDGIHADVPAQTIDPAKKHPFFEVLDRPKTAPPRLNTYGMEIFEPLSAADAAVWRKLKREKRLKREKEMKKTGRIVGDVAPGGLNESDASIKDLAAETMQLLEQVGMNPKLANRFKGILSKLRRLKDGILTADGWLNEIEPDSEDASFLEAMGLDGGKGKGKKGQLGKMRKGGDSRRGSQFINVAEELMARGRGSSEIKSMKAKDLPFLPLGFAKMMKITPPPKVIKSFNERQLLKLVEGIYASKIQADAVDDEVNNERQSACEFVYDYMLNIYGLKGLAESAVHGVFKKIKKMMISKGIEKCHKLRLFQRFCGFDLAKGYAEPDLYMYLKLLNRGQSKLGVLYSEQDDGIVFLNCAQVDNLFDEPCLIEHFNGDRDAAAEFITKFAGLHATTEKVAPELQKILKTSQVKRVDFDLLMENVIDFNPTKVDTKTVRVKLPEKVAPQSEEEGTALENLFVAGDANQDGVLTFTEFREIISCAEPSISQQNALRMFRETLVLMPEGGDSISPKAFATVAHAHGIKAPSDTIFNLLKKTWDQIQDDVNPVKMAEEEKSREATNLREKLEELIASGTQVSEAVQTFRDFVLNFCGGKQGDEERLGEAAHESDESD</sequence>
<feature type="compositionally biased region" description="Polar residues" evidence="3">
    <location>
        <begin position="215"/>
        <end position="227"/>
    </location>
</feature>
<evidence type="ECO:0000313" key="5">
    <source>
        <dbReference type="EnsemblPlants" id="Pp3c23_2240V3.3"/>
    </source>
</evidence>
<evidence type="ECO:0000256" key="1">
    <source>
        <dbReference type="ARBA" id="ARBA00022837"/>
    </source>
</evidence>
<protein>
    <recommendedName>
        <fullName evidence="4">EF-hand domain-containing protein</fullName>
    </recommendedName>
</protein>
<dbReference type="InParanoid" id="A0A7I4FGG8"/>
<evidence type="ECO:0000256" key="3">
    <source>
        <dbReference type="SAM" id="MobiDB-lite"/>
    </source>
</evidence>
<dbReference type="Gramene" id="Pp3c23_2240V3.3">
    <property type="protein sequence ID" value="Pp3c23_2240V3.3"/>
    <property type="gene ID" value="Pp3c23_2240"/>
</dbReference>
<feature type="region of interest" description="Disordered" evidence="3">
    <location>
        <begin position="215"/>
        <end position="243"/>
    </location>
</feature>
<keyword evidence="6" id="KW-1185">Reference proteome</keyword>
<dbReference type="GO" id="GO:0005737">
    <property type="term" value="C:cytoplasm"/>
    <property type="evidence" value="ECO:0007669"/>
    <property type="project" value="UniProtKB-ARBA"/>
</dbReference>
<dbReference type="PANTHER" id="PTHR34894:SF5">
    <property type="entry name" value="EF-HAND DOMAIN-CONTAINING PROTEIN"/>
    <property type="match status" value="1"/>
</dbReference>